<reference evidence="2 3" key="1">
    <citation type="submission" date="2019-06" db="EMBL/GenBank/DDBJ databases">
        <title>Sequencing the genomes of 1000 actinobacteria strains.</title>
        <authorList>
            <person name="Klenk H.-P."/>
        </authorList>
    </citation>
    <scope>NUCLEOTIDE SEQUENCE [LARGE SCALE GENOMIC DNA]</scope>
    <source>
        <strain evidence="2 3">DSM 45928</strain>
    </source>
</reference>
<evidence type="ECO:0000313" key="2">
    <source>
        <dbReference type="EMBL" id="TQL78476.1"/>
    </source>
</evidence>
<evidence type="ECO:0000313" key="3">
    <source>
        <dbReference type="Proteomes" id="UP000317043"/>
    </source>
</evidence>
<dbReference type="RefSeq" id="WP_211347787.1">
    <property type="nucleotide sequence ID" value="NZ_JBHTGS010000003.1"/>
</dbReference>
<dbReference type="Proteomes" id="UP000317043">
    <property type="component" value="Unassembled WGS sequence"/>
</dbReference>
<proteinExistence type="predicted"/>
<evidence type="ECO:0000256" key="1">
    <source>
        <dbReference type="SAM" id="Phobius"/>
    </source>
</evidence>
<keyword evidence="1" id="KW-0812">Transmembrane</keyword>
<keyword evidence="3" id="KW-1185">Reference proteome</keyword>
<protein>
    <submittedName>
        <fullName evidence="2">Uncharacterized protein</fullName>
    </submittedName>
</protein>
<sequence>MGLLAGGACTATALWLVSGLATPIPAVVRHGVLVLAAVVFLARDAGWWRFPMPQNTRQVPQDVMQRHLIKGSLQFGFEMGTSVRTYVSASAPYVVGLALLLAGLDYWSALLVGLGFGLGRAATPLSRLTSTDGIDWDARLIGRLPVITVGTCLVLAAVFTILWLRV</sequence>
<dbReference type="EMBL" id="VFOW01000001">
    <property type="protein sequence ID" value="TQL78476.1"/>
    <property type="molecule type" value="Genomic_DNA"/>
</dbReference>
<accession>A0A543B103</accession>
<feature type="transmembrane region" description="Helical" evidence="1">
    <location>
        <begin position="140"/>
        <end position="164"/>
    </location>
</feature>
<keyword evidence="1" id="KW-1133">Transmembrane helix</keyword>
<dbReference type="InParanoid" id="A0A543B103"/>
<feature type="transmembrane region" description="Helical" evidence="1">
    <location>
        <begin position="31"/>
        <end position="48"/>
    </location>
</feature>
<dbReference type="AlphaFoldDB" id="A0A543B103"/>
<name>A0A543B103_9ACTN</name>
<feature type="transmembrane region" description="Helical" evidence="1">
    <location>
        <begin position="93"/>
        <end position="119"/>
    </location>
</feature>
<gene>
    <name evidence="2" type="ORF">FB566_4064</name>
</gene>
<keyword evidence="1" id="KW-0472">Membrane</keyword>
<organism evidence="2 3">
    <name type="scientific">Stackebrandtia endophytica</name>
    <dbReference type="NCBI Taxonomy" id="1496996"/>
    <lineage>
        <taxon>Bacteria</taxon>
        <taxon>Bacillati</taxon>
        <taxon>Actinomycetota</taxon>
        <taxon>Actinomycetes</taxon>
        <taxon>Glycomycetales</taxon>
        <taxon>Glycomycetaceae</taxon>
        <taxon>Stackebrandtia</taxon>
    </lineage>
</organism>
<comment type="caution">
    <text evidence="2">The sequence shown here is derived from an EMBL/GenBank/DDBJ whole genome shotgun (WGS) entry which is preliminary data.</text>
</comment>